<dbReference type="InterPro" id="IPR035901">
    <property type="entry name" value="GIY-YIG_endonuc_sf"/>
</dbReference>
<evidence type="ECO:0000313" key="1">
    <source>
        <dbReference type="EMBL" id="OIJ11425.1"/>
    </source>
</evidence>
<dbReference type="Gene3D" id="3.40.1440.10">
    <property type="entry name" value="GIY-YIG endonuclease"/>
    <property type="match status" value="1"/>
</dbReference>
<protein>
    <recommendedName>
        <fullName evidence="5">GIY-YIG domain-containing protein</fullName>
    </recommendedName>
</protein>
<evidence type="ECO:0000313" key="2">
    <source>
        <dbReference type="EMBL" id="OIJ20454.1"/>
    </source>
</evidence>
<dbReference type="EMBL" id="CP063356">
    <property type="protein sequence ID" value="QOY34715.1"/>
    <property type="molecule type" value="Genomic_DNA"/>
</dbReference>
<dbReference type="EMBL" id="LQXD01000135">
    <property type="protein sequence ID" value="OIJ11425.1"/>
    <property type="molecule type" value="Genomic_DNA"/>
</dbReference>
<evidence type="ECO:0000313" key="4">
    <source>
        <dbReference type="Proteomes" id="UP000180175"/>
    </source>
</evidence>
<proteinExistence type="predicted"/>
<reference evidence="2 4" key="1">
    <citation type="submission" date="2016-10" db="EMBL/GenBank/DDBJ databases">
        <title>Draft genome sequences of four alkaliphilic bacteria belonging to the Anaerobacillus genus.</title>
        <authorList>
            <person name="Bassil N.M."/>
            <person name="Lloyd J.R."/>
        </authorList>
    </citation>
    <scope>NUCLEOTIDE SEQUENCE [LARGE SCALE GENOMIC DNA]</scope>
    <source>
        <strain evidence="2 4">NB2006</strain>
    </source>
</reference>
<reference evidence="3 4" key="2">
    <citation type="journal article" date="2017" name="Genome Announc.">
        <title>Draft Genome Sequences of Four Alkaliphilic Bacteria Belonging to the Anaerobacillus Genus.</title>
        <authorList>
            <person name="Bassil N.M."/>
            <person name="Lloyd J.R."/>
        </authorList>
    </citation>
    <scope>NUCLEOTIDE SEQUENCE [LARGE SCALE GENOMIC DNA]</scope>
    <source>
        <strain evidence="3 4">NB2006</strain>
    </source>
</reference>
<dbReference type="AlphaFoldDB" id="A0A1S2M719"/>
<dbReference type="Proteomes" id="UP000180175">
    <property type="component" value="Chromosome"/>
</dbReference>
<keyword evidence="4" id="KW-1185">Reference proteome</keyword>
<reference evidence="3" key="4">
    <citation type="submission" date="2020-10" db="EMBL/GenBank/DDBJ databases">
        <authorList>
            <person name="Bassil N.M."/>
            <person name="Lloyd J.R."/>
        </authorList>
    </citation>
    <scope>NUCLEOTIDE SEQUENCE</scope>
    <source>
        <strain evidence="3">NB2006</strain>
    </source>
</reference>
<dbReference type="KEGG" id="aia:AWH56_018580"/>
<reference evidence="3 4" key="3">
    <citation type="journal article" date="2019" name="Int. J. Syst. Evol. Microbiol.">
        <title>Anaerobacillus isosaccharinicus sp. nov., an alkaliphilic bacterium which degrades isosaccharinic acid.</title>
        <authorList>
            <person name="Bassil N.M."/>
            <person name="Lloyd J.R."/>
        </authorList>
    </citation>
    <scope>NUCLEOTIDE SEQUENCE [LARGE SCALE GENOMIC DNA]</scope>
    <source>
        <strain evidence="3 4">NB2006</strain>
    </source>
</reference>
<dbReference type="EMBL" id="LQXD01000071">
    <property type="protein sequence ID" value="OIJ20454.1"/>
    <property type="molecule type" value="Genomic_DNA"/>
</dbReference>
<organism evidence="2 4">
    <name type="scientific">Anaerobacillus isosaccharinicus</name>
    <dbReference type="NCBI Taxonomy" id="1532552"/>
    <lineage>
        <taxon>Bacteria</taxon>
        <taxon>Bacillati</taxon>
        <taxon>Bacillota</taxon>
        <taxon>Bacilli</taxon>
        <taxon>Bacillales</taxon>
        <taxon>Bacillaceae</taxon>
        <taxon>Anaerobacillus</taxon>
    </lineage>
</organism>
<accession>A0A1S2M719</accession>
<evidence type="ECO:0008006" key="5">
    <source>
        <dbReference type="Google" id="ProtNLM"/>
    </source>
</evidence>
<sequence>MIVPDLPGIFVICNYTENKYFFSFSKQSMYATCSKHFYKIRRGNHTNKELNKLHKALILGHQIEYHQVISSKYINEELWDSKYTNIVNKLYQLIHALSTFNSMYGYNNSDLQTREVSYTDYGIYIIIVRNKITDHRKFYIGKAELPNGIKVRLQYHKYELEADRHTNKELQNDFNKKENETIFKPLITFFPNEITSVELATLEVHMMAILRAIYPGRGYNKNAKGIILHL</sequence>
<gene>
    <name evidence="3" type="ORF">AWH56_018580</name>
    <name evidence="2" type="ORF">AWH56_08015</name>
    <name evidence="1" type="ORF">AWH56_15640</name>
</gene>
<name>A0A1S2M719_9BACI</name>
<dbReference type="SUPFAM" id="SSF82771">
    <property type="entry name" value="GIY-YIG endonuclease"/>
    <property type="match status" value="1"/>
</dbReference>
<evidence type="ECO:0000313" key="3">
    <source>
        <dbReference type="EMBL" id="QOY34715.1"/>
    </source>
</evidence>
<dbReference type="RefSeq" id="WP_071316649.1">
    <property type="nucleotide sequence ID" value="NZ_CP063356.2"/>
</dbReference>